<reference evidence="6 7" key="1">
    <citation type="submission" date="2022-06" db="EMBL/GenBank/DDBJ databases">
        <title>Draft genome sequence of type strain Streptomyces rubrisoli DSM 42083.</title>
        <authorList>
            <person name="Duangmal K."/>
            <person name="Klaysubun C."/>
        </authorList>
    </citation>
    <scope>NUCLEOTIDE SEQUENCE [LARGE SCALE GENOMIC DNA]</scope>
    <source>
        <strain evidence="6 7">DSM 42083</strain>
    </source>
</reference>
<evidence type="ECO:0000256" key="3">
    <source>
        <dbReference type="ARBA" id="ARBA00022989"/>
    </source>
</evidence>
<dbReference type="EMBL" id="JANFNH010000003">
    <property type="protein sequence ID" value="MCQ4041660.1"/>
    <property type="molecule type" value="Genomic_DNA"/>
</dbReference>
<keyword evidence="3 5" id="KW-1133">Transmembrane helix</keyword>
<dbReference type="InterPro" id="IPR007269">
    <property type="entry name" value="ICMT_MeTrfase"/>
</dbReference>
<organism evidence="6 7">
    <name type="scientific">Streptantibioticus rubrisoli</name>
    <dbReference type="NCBI Taxonomy" id="1387313"/>
    <lineage>
        <taxon>Bacteria</taxon>
        <taxon>Bacillati</taxon>
        <taxon>Actinomycetota</taxon>
        <taxon>Actinomycetes</taxon>
        <taxon>Kitasatosporales</taxon>
        <taxon>Streptomycetaceae</taxon>
        <taxon>Streptantibioticus</taxon>
    </lineage>
</organism>
<feature type="transmembrane region" description="Helical" evidence="5">
    <location>
        <begin position="132"/>
        <end position="151"/>
    </location>
</feature>
<protein>
    <recommendedName>
        <fullName evidence="8">Alkylresorcinol O-methyltransferase</fullName>
    </recommendedName>
</protein>
<dbReference type="Gene3D" id="1.20.120.1630">
    <property type="match status" value="1"/>
</dbReference>
<feature type="transmembrane region" description="Helical" evidence="5">
    <location>
        <begin position="37"/>
        <end position="59"/>
    </location>
</feature>
<dbReference type="PANTHER" id="PTHR43847:SF1">
    <property type="entry name" value="BLL3993 PROTEIN"/>
    <property type="match status" value="1"/>
</dbReference>
<name>A0ABT1P8H8_9ACTN</name>
<keyword evidence="4 5" id="KW-0472">Membrane</keyword>
<evidence type="ECO:0000313" key="7">
    <source>
        <dbReference type="Proteomes" id="UP001206206"/>
    </source>
</evidence>
<keyword evidence="2 5" id="KW-0812">Transmembrane</keyword>
<gene>
    <name evidence="6" type="ORF">NON19_06370</name>
</gene>
<keyword evidence="7" id="KW-1185">Reference proteome</keyword>
<comment type="subcellular location">
    <subcellularLocation>
        <location evidence="1">Membrane</location>
        <topology evidence="1">Multi-pass membrane protein</topology>
    </subcellularLocation>
</comment>
<feature type="transmembrane region" description="Helical" evidence="5">
    <location>
        <begin position="65"/>
        <end position="84"/>
    </location>
</feature>
<evidence type="ECO:0000256" key="1">
    <source>
        <dbReference type="ARBA" id="ARBA00004141"/>
    </source>
</evidence>
<dbReference type="InterPro" id="IPR052527">
    <property type="entry name" value="Metal_cation-efflux_comp"/>
</dbReference>
<dbReference type="RefSeq" id="WP_255925680.1">
    <property type="nucleotide sequence ID" value="NZ_JANFNH010000003.1"/>
</dbReference>
<evidence type="ECO:0008006" key="8">
    <source>
        <dbReference type="Google" id="ProtNLM"/>
    </source>
</evidence>
<accession>A0ABT1P8H8</accession>
<dbReference type="PANTHER" id="PTHR43847">
    <property type="entry name" value="BLL3993 PROTEIN"/>
    <property type="match status" value="1"/>
</dbReference>
<evidence type="ECO:0000256" key="5">
    <source>
        <dbReference type="SAM" id="Phobius"/>
    </source>
</evidence>
<proteinExistence type="predicted"/>
<dbReference type="Pfam" id="PF04140">
    <property type="entry name" value="ICMT"/>
    <property type="match status" value="1"/>
</dbReference>
<evidence type="ECO:0000256" key="2">
    <source>
        <dbReference type="ARBA" id="ARBA00022692"/>
    </source>
</evidence>
<feature type="transmembrane region" description="Helical" evidence="5">
    <location>
        <begin position="96"/>
        <end position="112"/>
    </location>
</feature>
<sequence>MVMPLITAGRLLEVVVARRNTRWAMARGGVEFGRGHYPVMVVLHIAFLAGIVVEIALASRPYVPALTWTALTIVFLANLVRWWCVQTLGPQWNTRVIIVPGLPLITHGPYRWLRHPNYVIVMAEGIALPLVYGAWTTALLFTVANAALLSVRLRTENSALRLATSP</sequence>
<dbReference type="Proteomes" id="UP001206206">
    <property type="component" value="Unassembled WGS sequence"/>
</dbReference>
<evidence type="ECO:0000313" key="6">
    <source>
        <dbReference type="EMBL" id="MCQ4041660.1"/>
    </source>
</evidence>
<comment type="caution">
    <text evidence="6">The sequence shown here is derived from an EMBL/GenBank/DDBJ whole genome shotgun (WGS) entry which is preliminary data.</text>
</comment>
<evidence type="ECO:0000256" key="4">
    <source>
        <dbReference type="ARBA" id="ARBA00023136"/>
    </source>
</evidence>